<proteinExistence type="predicted"/>
<dbReference type="GO" id="GO:0005737">
    <property type="term" value="C:cytoplasm"/>
    <property type="evidence" value="ECO:0007669"/>
    <property type="project" value="UniProtKB-SubCell"/>
</dbReference>
<dbReference type="PANTHER" id="PTHR14344:SF3">
    <property type="entry name" value="WD REPEAT-CONTAINING PROTEIN 6"/>
    <property type="match status" value="1"/>
</dbReference>
<comment type="function">
    <text evidence="8">Together with methyltransferase FTSJ1, methylates the 2'-O-ribose of nucleotides at position 34 of the tRNA anticodon loop of substrate tRNAs. Required for the correct positioning of the substrate tRNA for methylation. Required to suppress amino acid starvation-induced autophagy. Enhances the STK11/LKB1-induced cell growth suppression activity.</text>
</comment>
<sequence>METAALVAPVTALEFLHDTFLLTGEGPILTVYSLKPHPKASASLSLLQHYRIHGVKPRSHAIDPAGTNRLGSTTEAKFYDLAVFGGKAVRLVRLHVNLQDGDHLRFEISSPLMELQDWALDVCWLSGDKHSPLCVALAHNSALLLDVNTGTPLAQRSCLEGCLLYSSLLLVHESWANAVLVGGTVFNQLVIWKPGGGENYSECKALVERRLRGHSGVIFNISYLQENGWLASASDDRSVRVWGVGALGGPGGPCGDLNPTCLRVLYGHQARVFSVRLSSGKVFSAGEDGACLVWDCAGGGKVIRTMKGHRAGGVRALAVSEGKGDEERWVATGGADGGVRLWRIKEREERNDKLDEAVTEKLTDLKFPEHSMPKVVCVVGEEGGNPSWSQSNVVVCTDQGMVYQYSNGQWVTVWKGTPDFQSYCVMETVSISVKDSTSKMNVCAVGNLSGSVQVFSLSHPESGILLKGGSGKVHSLIWQEGEEGMCLLASAAEGLVYRWCIEVNQNENNSLAFSVNPLPPFVLPPCAKRWLLAAVCLQSRSHEVLWVCGDRRGSLLLFQEAGKVVQKRGDDAQADKGILTGTKSEEELHQEKLQPLSCLFGVHGKQGVTSVFEYQGLLYSTGRDGCVRVFRVQPTRPEKLEQSRKNDCEKTLENKEQLELEVLRVQRACKGMEWLERVLILEPETSEQEVRDECETLSETQHSFKGGDVQADNKGREARFVIAGFYAVHFVVWDPVRQERLLTVPCGGGHRSWCLWPSHKRVWSGYGALVFIKHRAVLASQPPGKEQSWEGGTEGTGGWSLREGVHGKGIGCVCRLGRIEGSSSVLQTTVNMTEKKEVQRDQGFWEVVVTGGEDTCLTVMAVHPKTGNIKVLSVITDHISSVRTVAALTHTEGESVNLSKCLSALLFSAGGRAQMQCYRLLIGWDRQRLVPSCQVIQVASHRLDEQWEWRRNRHKTVKMDPETRYMSIVVLDERVDRVLVALACSDGAVRLFSVSEVKRQFALLWESFHHQRCVLSVATCSLEDGKGNRYKLLFSAATDGKIAVWNLTGDSTSSDSSSSAPTPPSPCLEVPAHQSGINSLAVWVEKHGQADSSCLVTVASGGDDGQLKVSLIRVQYPDDGKTGGGRGFSQIAEPNFCPPTPGSDQLQLHLNTHSHIPLAHAAPLTAIKLLSPGLVVSTSSDQRVCLWKVCSAGISHRKTLCSHVADAAGLSVWEGQMIDMKEVDVKEHRTDNQTGVETEDKTTEREVDVCLCEETDDKAEAGESVETMSETGDQICKTSDENGGAQGRSSCQRAGGVNTQKSSTFEMSRQTLPAIGSSGRKTAGHQRPHQANRQKRSRQQTSSSSSSHPHPGPPSILVSDTTVAPWGGLPLCDTSFTSIPPPPPPRPAPPTAPPLPPAPQPTPSTPFHERLNKDQEDSSSSVPSEVPSPPPTGLQDITGGRGLRASHRVMPQSRVPRPPRLPPLCQVTNLSFSRSFTFSFFELPLHQSPRCRAERIRNLMLLLRQIHY</sequence>
<dbReference type="SMART" id="SM00320">
    <property type="entry name" value="WD40"/>
    <property type="match status" value="6"/>
</dbReference>
<feature type="region of interest" description="Disordered" evidence="11">
    <location>
        <begin position="1258"/>
        <end position="1444"/>
    </location>
</feature>
<evidence type="ECO:0000256" key="4">
    <source>
        <dbReference type="ARBA" id="ARBA00022694"/>
    </source>
</evidence>
<comment type="subcellular location">
    <subcellularLocation>
        <location evidence="1">Cytoplasm</location>
    </subcellularLocation>
</comment>
<organism evidence="12 13">
    <name type="scientific">Solea senegalensis</name>
    <name type="common">Senegalese sole</name>
    <dbReference type="NCBI Taxonomy" id="28829"/>
    <lineage>
        <taxon>Eukaryota</taxon>
        <taxon>Metazoa</taxon>
        <taxon>Chordata</taxon>
        <taxon>Craniata</taxon>
        <taxon>Vertebrata</taxon>
        <taxon>Euteleostomi</taxon>
        <taxon>Actinopterygii</taxon>
        <taxon>Neopterygii</taxon>
        <taxon>Teleostei</taxon>
        <taxon>Neoteleostei</taxon>
        <taxon>Acanthomorphata</taxon>
        <taxon>Carangaria</taxon>
        <taxon>Pleuronectiformes</taxon>
        <taxon>Pleuronectoidei</taxon>
        <taxon>Soleidae</taxon>
        <taxon>Solea</taxon>
    </lineage>
</organism>
<dbReference type="GO" id="GO:0030488">
    <property type="term" value="P:tRNA methylation"/>
    <property type="evidence" value="ECO:0007669"/>
    <property type="project" value="TreeGrafter"/>
</dbReference>
<feature type="repeat" description="WD" evidence="10">
    <location>
        <begin position="265"/>
        <end position="295"/>
    </location>
</feature>
<accession>A0AAV6SQA0</accession>
<evidence type="ECO:0000256" key="6">
    <source>
        <dbReference type="ARBA" id="ARBA00040154"/>
    </source>
</evidence>
<evidence type="ECO:0000256" key="2">
    <source>
        <dbReference type="ARBA" id="ARBA00022490"/>
    </source>
</evidence>
<evidence type="ECO:0000313" key="13">
    <source>
        <dbReference type="Proteomes" id="UP000693946"/>
    </source>
</evidence>
<dbReference type="PROSITE" id="PS50294">
    <property type="entry name" value="WD_REPEATS_REGION"/>
    <property type="match status" value="1"/>
</dbReference>
<evidence type="ECO:0000256" key="3">
    <source>
        <dbReference type="ARBA" id="ARBA00022574"/>
    </source>
</evidence>
<evidence type="ECO:0000256" key="1">
    <source>
        <dbReference type="ARBA" id="ARBA00004496"/>
    </source>
</evidence>
<keyword evidence="13" id="KW-1185">Reference proteome</keyword>
<feature type="compositionally biased region" description="Pro residues" evidence="11">
    <location>
        <begin position="1379"/>
        <end position="1404"/>
    </location>
</feature>
<feature type="compositionally biased region" description="Polar residues" evidence="11">
    <location>
        <begin position="1287"/>
        <end position="1311"/>
    </location>
</feature>
<evidence type="ECO:0000256" key="7">
    <source>
        <dbReference type="ARBA" id="ARBA00041816"/>
    </source>
</evidence>
<dbReference type="EMBL" id="JAGKHQ010000003">
    <property type="protein sequence ID" value="KAG7519776.1"/>
    <property type="molecule type" value="Genomic_DNA"/>
</dbReference>
<name>A0AAV6SQA0_SOLSE</name>
<evidence type="ECO:0000256" key="8">
    <source>
        <dbReference type="ARBA" id="ARBA00045751"/>
    </source>
</evidence>
<comment type="subunit">
    <text evidence="9">Interacts with FTSJ1; the interaction is direct, and required for 2'-O-methylation of position 34 in substrate tRNAs. Interacts with IRS4. Interacts with STK11/LKB1.</text>
</comment>
<comment type="caution">
    <text evidence="12">The sequence shown here is derived from an EMBL/GenBank/DDBJ whole genome shotgun (WGS) entry which is preliminary data.</text>
</comment>
<gene>
    <name evidence="12" type="ORF">JOB18_015775</name>
</gene>
<keyword evidence="2" id="KW-0963">Cytoplasm</keyword>
<feature type="repeat" description="WD" evidence="10">
    <location>
        <begin position="211"/>
        <end position="242"/>
    </location>
</feature>
<evidence type="ECO:0000313" key="12">
    <source>
        <dbReference type="EMBL" id="KAG7519776.1"/>
    </source>
</evidence>
<evidence type="ECO:0000256" key="11">
    <source>
        <dbReference type="SAM" id="MobiDB-lite"/>
    </source>
</evidence>
<dbReference type="PANTHER" id="PTHR14344">
    <property type="entry name" value="WD REPEAT PROTEIN"/>
    <property type="match status" value="1"/>
</dbReference>
<evidence type="ECO:0000256" key="5">
    <source>
        <dbReference type="ARBA" id="ARBA00022737"/>
    </source>
</evidence>
<dbReference type="InterPro" id="IPR051973">
    <property type="entry name" value="tRNA_Anticodon_Mtase-Reg"/>
</dbReference>
<feature type="compositionally biased region" description="Basic residues" evidence="11">
    <location>
        <begin position="1322"/>
        <end position="1338"/>
    </location>
</feature>
<feature type="compositionally biased region" description="Basic and acidic residues" evidence="11">
    <location>
        <begin position="1407"/>
        <end position="1416"/>
    </location>
</feature>
<keyword evidence="3 10" id="KW-0853">WD repeat</keyword>
<evidence type="ECO:0000256" key="9">
    <source>
        <dbReference type="ARBA" id="ARBA00047056"/>
    </source>
</evidence>
<dbReference type="InterPro" id="IPR001680">
    <property type="entry name" value="WD40_rpt"/>
</dbReference>
<evidence type="ECO:0000256" key="10">
    <source>
        <dbReference type="PROSITE-ProRule" id="PRU00221"/>
    </source>
</evidence>
<keyword evidence="5" id="KW-0677">Repeat</keyword>
<keyword evidence="4" id="KW-0819">tRNA processing</keyword>
<protein>
    <recommendedName>
        <fullName evidence="6">tRNA (34-2'-O)-methyltransferase regulator WDR6</fullName>
    </recommendedName>
    <alternativeName>
        <fullName evidence="7">WD repeat-containing protein 6</fullName>
    </alternativeName>
</protein>
<dbReference type="PROSITE" id="PS50082">
    <property type="entry name" value="WD_REPEATS_2"/>
    <property type="match status" value="2"/>
</dbReference>
<dbReference type="Pfam" id="PF00400">
    <property type="entry name" value="WD40"/>
    <property type="match status" value="3"/>
</dbReference>
<reference evidence="12 13" key="1">
    <citation type="journal article" date="2021" name="Sci. Rep.">
        <title>Chromosome anchoring in Senegalese sole (Solea senegalensis) reveals sex-associated markers and genome rearrangements in flatfish.</title>
        <authorList>
            <person name="Guerrero-Cozar I."/>
            <person name="Gomez-Garrido J."/>
            <person name="Berbel C."/>
            <person name="Martinez-Blanch J.F."/>
            <person name="Alioto T."/>
            <person name="Claros M.G."/>
            <person name="Gagnaire P.A."/>
            <person name="Manchado M."/>
        </authorList>
    </citation>
    <scope>NUCLEOTIDE SEQUENCE [LARGE SCALE GENOMIC DNA]</scope>
    <source>
        <strain evidence="12">Sse05_10M</strain>
    </source>
</reference>
<dbReference type="Proteomes" id="UP000693946">
    <property type="component" value="Linkage Group LG11"/>
</dbReference>